<evidence type="ECO:0000313" key="2">
    <source>
        <dbReference type="Proteomes" id="UP000828390"/>
    </source>
</evidence>
<keyword evidence="2" id="KW-1185">Reference proteome</keyword>
<proteinExistence type="predicted"/>
<evidence type="ECO:0000313" key="1">
    <source>
        <dbReference type="EMBL" id="KAH3738670.1"/>
    </source>
</evidence>
<organism evidence="1 2">
    <name type="scientific">Dreissena polymorpha</name>
    <name type="common">Zebra mussel</name>
    <name type="synonym">Mytilus polymorpha</name>
    <dbReference type="NCBI Taxonomy" id="45954"/>
    <lineage>
        <taxon>Eukaryota</taxon>
        <taxon>Metazoa</taxon>
        <taxon>Spiralia</taxon>
        <taxon>Lophotrochozoa</taxon>
        <taxon>Mollusca</taxon>
        <taxon>Bivalvia</taxon>
        <taxon>Autobranchia</taxon>
        <taxon>Heteroconchia</taxon>
        <taxon>Euheterodonta</taxon>
        <taxon>Imparidentia</taxon>
        <taxon>Neoheterodontei</taxon>
        <taxon>Myida</taxon>
        <taxon>Dreissenoidea</taxon>
        <taxon>Dreissenidae</taxon>
        <taxon>Dreissena</taxon>
    </lineage>
</organism>
<name>A0A9D4HX93_DREPO</name>
<dbReference type="EMBL" id="JAIWYP010000011">
    <property type="protein sequence ID" value="KAH3738670.1"/>
    <property type="molecule type" value="Genomic_DNA"/>
</dbReference>
<dbReference type="AlphaFoldDB" id="A0A9D4HX93"/>
<accession>A0A9D4HX93</accession>
<gene>
    <name evidence="1" type="ORF">DPMN_045309</name>
</gene>
<reference evidence="1" key="2">
    <citation type="submission" date="2020-11" db="EMBL/GenBank/DDBJ databases">
        <authorList>
            <person name="McCartney M.A."/>
            <person name="Auch B."/>
            <person name="Kono T."/>
            <person name="Mallez S."/>
            <person name="Becker A."/>
            <person name="Gohl D.M."/>
            <person name="Silverstein K.A.T."/>
            <person name="Koren S."/>
            <person name="Bechman K.B."/>
            <person name="Herman A."/>
            <person name="Abrahante J.E."/>
            <person name="Garbe J."/>
        </authorList>
    </citation>
    <scope>NUCLEOTIDE SEQUENCE</scope>
    <source>
        <strain evidence="1">Duluth1</strain>
        <tissue evidence="1">Whole animal</tissue>
    </source>
</reference>
<comment type="caution">
    <text evidence="1">The sequence shown here is derived from an EMBL/GenBank/DDBJ whole genome shotgun (WGS) entry which is preliminary data.</text>
</comment>
<sequence length="223" mass="25223">MWFQYTHLPPNGGHVFQVLTRKTDPPPQGGNAFQRNVLTRQTAPPPSPFAVMCFNRPQPFSNSGTISQEKNVPNKFHEDWIKHEYYSHSRETALPPSSHVFQQSGTVFERSKDICKTNVLPKKTAPLHGGHVFPRTRTHFEIIHRAGLGGQLLPFTAHIFGTNVLTKFHEELAINVASKGINKVNNDDGRQTNGDHKTFGNYQFYNILVPLAENWCDSSFFLA</sequence>
<dbReference type="Proteomes" id="UP000828390">
    <property type="component" value="Unassembled WGS sequence"/>
</dbReference>
<reference evidence="1" key="1">
    <citation type="journal article" date="2019" name="bioRxiv">
        <title>The Genome of the Zebra Mussel, Dreissena polymorpha: A Resource for Invasive Species Research.</title>
        <authorList>
            <person name="McCartney M.A."/>
            <person name="Auch B."/>
            <person name="Kono T."/>
            <person name="Mallez S."/>
            <person name="Zhang Y."/>
            <person name="Obille A."/>
            <person name="Becker A."/>
            <person name="Abrahante J.E."/>
            <person name="Garbe J."/>
            <person name="Badalamenti J.P."/>
            <person name="Herman A."/>
            <person name="Mangelson H."/>
            <person name="Liachko I."/>
            <person name="Sullivan S."/>
            <person name="Sone E.D."/>
            <person name="Koren S."/>
            <person name="Silverstein K.A.T."/>
            <person name="Beckman K.B."/>
            <person name="Gohl D.M."/>
        </authorList>
    </citation>
    <scope>NUCLEOTIDE SEQUENCE</scope>
    <source>
        <strain evidence="1">Duluth1</strain>
        <tissue evidence="1">Whole animal</tissue>
    </source>
</reference>
<protein>
    <submittedName>
        <fullName evidence="1">Uncharacterized protein</fullName>
    </submittedName>
</protein>